<evidence type="ECO:0000313" key="1">
    <source>
        <dbReference type="EMBL" id="RUT10003.1"/>
    </source>
</evidence>
<dbReference type="EMBL" id="RSCL01000001">
    <property type="protein sequence ID" value="RUT10003.1"/>
    <property type="molecule type" value="Genomic_DNA"/>
</dbReference>
<dbReference type="Proteomes" id="UP000271624">
    <property type="component" value="Unassembled WGS sequence"/>
</dbReference>
<dbReference type="OrthoDB" id="485097at2"/>
<dbReference type="AlphaFoldDB" id="A0A433VV79"/>
<reference evidence="1" key="1">
    <citation type="submission" date="2018-12" db="EMBL/GenBank/DDBJ databases">
        <authorList>
            <person name="Will S."/>
            <person name="Neumann-Schaal M."/>
            <person name="Henke P."/>
        </authorList>
    </citation>
    <scope>NUCLEOTIDE SEQUENCE</scope>
    <source>
        <strain evidence="1">PCC 7102</strain>
    </source>
</reference>
<dbReference type="RefSeq" id="WP_127078511.1">
    <property type="nucleotide sequence ID" value="NZ_RSCL01000001.1"/>
</dbReference>
<evidence type="ECO:0000313" key="2">
    <source>
        <dbReference type="Proteomes" id="UP000271624"/>
    </source>
</evidence>
<reference evidence="1" key="2">
    <citation type="journal article" date="2019" name="Genome Biol. Evol.">
        <title>Day and night: Metabolic profiles and evolutionary relationships of six axenic non-marine cyanobacteria.</title>
        <authorList>
            <person name="Will S.E."/>
            <person name="Henke P."/>
            <person name="Boedeker C."/>
            <person name="Huang S."/>
            <person name="Brinkmann H."/>
            <person name="Rohde M."/>
            <person name="Jarek M."/>
            <person name="Friedl T."/>
            <person name="Seufert S."/>
            <person name="Schumacher M."/>
            <person name="Overmann J."/>
            <person name="Neumann-Schaal M."/>
            <person name="Petersen J."/>
        </authorList>
    </citation>
    <scope>NUCLEOTIDE SEQUENCE [LARGE SCALE GENOMIC DNA]</scope>
    <source>
        <strain evidence="1">PCC 7102</strain>
    </source>
</reference>
<comment type="caution">
    <text evidence="1">The sequence shown here is derived from an EMBL/GenBank/DDBJ whole genome shotgun (WGS) entry which is preliminary data.</text>
</comment>
<organism evidence="1 2">
    <name type="scientific">Dulcicalothrix desertica PCC 7102</name>
    <dbReference type="NCBI Taxonomy" id="232991"/>
    <lineage>
        <taxon>Bacteria</taxon>
        <taxon>Bacillati</taxon>
        <taxon>Cyanobacteriota</taxon>
        <taxon>Cyanophyceae</taxon>
        <taxon>Nostocales</taxon>
        <taxon>Calotrichaceae</taxon>
        <taxon>Dulcicalothrix</taxon>
    </lineage>
</organism>
<proteinExistence type="predicted"/>
<gene>
    <name evidence="1" type="ORF">DSM106972_004980</name>
</gene>
<name>A0A433VV79_9CYAN</name>
<sequence>MANTVEVKKYLAYWFQLGKRVVINNGTATLLPRKIFADSGYSLEFEECWQKVIEAPNRCHLEGTHETIAELLESEWEIESCARCDMPVPMRHMGMPAIACPCFDLATWPNTEIPSPRGPVNSQEKLFSIRNRLMKR</sequence>
<protein>
    <submittedName>
        <fullName evidence="1">Uncharacterized protein</fullName>
    </submittedName>
</protein>
<keyword evidence="2" id="KW-1185">Reference proteome</keyword>
<accession>A0A433VV79</accession>